<gene>
    <name evidence="3" type="ORF">RchiOBHm_Chr6g0282201</name>
</gene>
<dbReference type="SUPFAM" id="SSF52821">
    <property type="entry name" value="Rhodanese/Cell cycle control phosphatase"/>
    <property type="match status" value="1"/>
</dbReference>
<reference evidence="3 4" key="1">
    <citation type="journal article" date="2018" name="Nat. Genet.">
        <title>The Rosa genome provides new insights in the design of modern roses.</title>
        <authorList>
            <person name="Bendahmane M."/>
        </authorList>
    </citation>
    <scope>NUCLEOTIDE SEQUENCE [LARGE SCALE GENOMIC DNA]</scope>
    <source>
        <strain evidence="4">cv. Old Blush</strain>
    </source>
</reference>
<feature type="compositionally biased region" description="Pro residues" evidence="1">
    <location>
        <begin position="337"/>
        <end position="350"/>
    </location>
</feature>
<keyword evidence="4" id="KW-1185">Reference proteome</keyword>
<dbReference type="AlphaFoldDB" id="A0A2P6PTQ1"/>
<dbReference type="InterPro" id="IPR044240">
    <property type="entry name" value="STR4-like"/>
</dbReference>
<dbReference type="Gene3D" id="3.40.250.10">
    <property type="entry name" value="Rhodanese-like domain"/>
    <property type="match status" value="1"/>
</dbReference>
<dbReference type="InterPro" id="IPR001763">
    <property type="entry name" value="Rhodanese-like_dom"/>
</dbReference>
<feature type="region of interest" description="Disordered" evidence="1">
    <location>
        <begin position="279"/>
        <end position="350"/>
    </location>
</feature>
<dbReference type="OMA" id="GWLAIQD"/>
<dbReference type="PROSITE" id="PS50206">
    <property type="entry name" value="RHODANESE_3"/>
    <property type="match status" value="1"/>
</dbReference>
<dbReference type="Gramene" id="PRQ25313">
    <property type="protein sequence ID" value="PRQ25313"/>
    <property type="gene ID" value="RchiOBHm_Chr6g0282201"/>
</dbReference>
<proteinExistence type="predicted"/>
<feature type="domain" description="Rhodanese" evidence="2">
    <location>
        <begin position="196"/>
        <end position="252"/>
    </location>
</feature>
<evidence type="ECO:0000259" key="2">
    <source>
        <dbReference type="PROSITE" id="PS50206"/>
    </source>
</evidence>
<protein>
    <submittedName>
        <fullName evidence="3">Putative Rhodanese-like domain-containing protein</fullName>
    </submittedName>
</protein>
<name>A0A2P6PTQ1_ROSCH</name>
<dbReference type="PANTHER" id="PTHR47377:SF3">
    <property type="entry name" value="RHODANESE-LIKE DOMAIN-CONTAINING PROTEIN 4A, CHLOROPLASTIC"/>
    <property type="match status" value="1"/>
</dbReference>
<accession>A0A2P6PTQ1</accession>
<dbReference type="OrthoDB" id="1696354at2759"/>
<comment type="caution">
    <text evidence="3">The sequence shown here is derived from an EMBL/GenBank/DDBJ whole genome shotgun (WGS) entry which is preliminary data.</text>
</comment>
<dbReference type="InterPro" id="IPR036873">
    <property type="entry name" value="Rhodanese-like_dom_sf"/>
</dbReference>
<dbReference type="STRING" id="74649.A0A2P6PTQ1"/>
<dbReference type="EMBL" id="PDCK01000044">
    <property type="protein sequence ID" value="PRQ25313.1"/>
    <property type="molecule type" value="Genomic_DNA"/>
</dbReference>
<dbReference type="PANTHER" id="PTHR47377">
    <property type="entry name" value="RHODANESE-LIKE DOMAIN-CONTAINING PROTEIN 4, CHLOROPLASTIC"/>
    <property type="match status" value="1"/>
</dbReference>
<organism evidence="3 4">
    <name type="scientific">Rosa chinensis</name>
    <name type="common">China rose</name>
    <dbReference type="NCBI Taxonomy" id="74649"/>
    <lineage>
        <taxon>Eukaryota</taxon>
        <taxon>Viridiplantae</taxon>
        <taxon>Streptophyta</taxon>
        <taxon>Embryophyta</taxon>
        <taxon>Tracheophyta</taxon>
        <taxon>Spermatophyta</taxon>
        <taxon>Magnoliopsida</taxon>
        <taxon>eudicotyledons</taxon>
        <taxon>Gunneridae</taxon>
        <taxon>Pentapetalae</taxon>
        <taxon>rosids</taxon>
        <taxon>fabids</taxon>
        <taxon>Rosales</taxon>
        <taxon>Rosaceae</taxon>
        <taxon>Rosoideae</taxon>
        <taxon>Rosoideae incertae sedis</taxon>
        <taxon>Rosa</taxon>
    </lineage>
</organism>
<dbReference type="Proteomes" id="UP000238479">
    <property type="component" value="Chromosome 6"/>
</dbReference>
<feature type="compositionally biased region" description="Polar residues" evidence="1">
    <location>
        <begin position="306"/>
        <end position="317"/>
    </location>
</feature>
<evidence type="ECO:0000313" key="3">
    <source>
        <dbReference type="EMBL" id="PRQ25313.1"/>
    </source>
</evidence>
<feature type="compositionally biased region" description="Polar residues" evidence="1">
    <location>
        <begin position="281"/>
        <end position="297"/>
    </location>
</feature>
<evidence type="ECO:0000313" key="4">
    <source>
        <dbReference type="Proteomes" id="UP000238479"/>
    </source>
</evidence>
<evidence type="ECO:0000256" key="1">
    <source>
        <dbReference type="SAM" id="MobiDB-lite"/>
    </source>
</evidence>
<sequence length="350" mass="38479">MESLSMVLSCSSPPLQTHLKTQKPLTSLPISLPKTSILTSQSFNSHHPHFPSLKNLFHNKPKTHLSFLLTELIATTAITLPSFASEAAVSDQVSDKINLESILVSIDEFFSKYPYFVAGCTFIWLVGVPIVQEYLRKYKFISVLNAFRKLKEDPTVQLLDIRDDKSLKYLKSPNLKIVNKDTVQVQFSEDDADGFVKKVLQKFGDPANTVVCVLGNFDDVSIKVAELLVKNGFKETYAIKGGVGGTKGWLESQETLLPPSMHMYPKKKVKTAKETGMNGGVVQQNEDGNNAASSSGNVPVAEKQRINNGHISKSTKAVSPVKDGLRSSSPYPNYPDLKPPSSPTPSKPRS</sequence>